<sequence length="116" mass="13652">MKKVYYLSTCDTCKRIIKELGIGEEFDYQDIKTEKITSEQLEGMQNLAGSYEALFSRVARKYKELGLKEKQLTEDDYKNYILEEYTFLKRPVFLIDQEIFIGNSKKNVEALKNKLS</sequence>
<dbReference type="Pfam" id="PF03960">
    <property type="entry name" value="ArsC"/>
    <property type="match status" value="1"/>
</dbReference>
<evidence type="ECO:0000313" key="4">
    <source>
        <dbReference type="Proteomes" id="UP000659388"/>
    </source>
</evidence>
<dbReference type="AlphaFoldDB" id="A0A937FDR9"/>
<dbReference type="Proteomes" id="UP000659388">
    <property type="component" value="Unassembled WGS sequence"/>
</dbReference>
<dbReference type="EMBL" id="JAESIY010000013">
    <property type="protein sequence ID" value="MBL3658548.1"/>
    <property type="molecule type" value="Genomic_DNA"/>
</dbReference>
<dbReference type="Gene3D" id="3.40.30.10">
    <property type="entry name" value="Glutaredoxin"/>
    <property type="match status" value="1"/>
</dbReference>
<proteinExistence type="inferred from homology"/>
<dbReference type="PROSITE" id="PS51353">
    <property type="entry name" value="ARSC"/>
    <property type="match status" value="1"/>
</dbReference>
<dbReference type="SUPFAM" id="SSF52833">
    <property type="entry name" value="Thioredoxin-like"/>
    <property type="match status" value="1"/>
</dbReference>
<accession>A0A937FDR9</accession>
<protein>
    <recommendedName>
        <fullName evidence="5">Arsenate reductase</fullName>
    </recommendedName>
</protein>
<gene>
    <name evidence="3" type="ORF">JL102_20515</name>
</gene>
<evidence type="ECO:0008006" key="5">
    <source>
        <dbReference type="Google" id="ProtNLM"/>
    </source>
</evidence>
<reference evidence="3" key="1">
    <citation type="submission" date="2021-01" db="EMBL/GenBank/DDBJ databases">
        <title>Fulvivirga kasyanovii gen. nov., sp nov., a novel member of the phylum Bacteroidetes isolated from seawater in a mussel farm.</title>
        <authorList>
            <person name="Zhao L.-H."/>
            <person name="Wang Z.-J."/>
        </authorList>
    </citation>
    <scope>NUCLEOTIDE SEQUENCE</scope>
    <source>
        <strain evidence="3">2943</strain>
    </source>
</reference>
<evidence type="ECO:0000256" key="1">
    <source>
        <dbReference type="ARBA" id="ARBA00007198"/>
    </source>
</evidence>
<dbReference type="PANTHER" id="PTHR30041">
    <property type="entry name" value="ARSENATE REDUCTASE"/>
    <property type="match status" value="1"/>
</dbReference>
<organism evidence="3 4">
    <name type="scientific">Fulvivirga sediminis</name>
    <dbReference type="NCBI Taxonomy" id="2803949"/>
    <lineage>
        <taxon>Bacteria</taxon>
        <taxon>Pseudomonadati</taxon>
        <taxon>Bacteroidota</taxon>
        <taxon>Cytophagia</taxon>
        <taxon>Cytophagales</taxon>
        <taxon>Fulvivirgaceae</taxon>
        <taxon>Fulvivirga</taxon>
    </lineage>
</organism>
<keyword evidence="4" id="KW-1185">Reference proteome</keyword>
<dbReference type="InterPro" id="IPR006660">
    <property type="entry name" value="Arsenate_reductase-like"/>
</dbReference>
<comment type="caution">
    <text evidence="3">The sequence shown here is derived from an EMBL/GenBank/DDBJ whole genome shotgun (WGS) entry which is preliminary data.</text>
</comment>
<comment type="similarity">
    <text evidence="1 2">Belongs to the ArsC family.</text>
</comment>
<dbReference type="PANTHER" id="PTHR30041:SF8">
    <property type="entry name" value="PROTEIN YFFB"/>
    <property type="match status" value="1"/>
</dbReference>
<name>A0A937FDR9_9BACT</name>
<evidence type="ECO:0000313" key="3">
    <source>
        <dbReference type="EMBL" id="MBL3658548.1"/>
    </source>
</evidence>
<evidence type="ECO:0000256" key="2">
    <source>
        <dbReference type="PROSITE-ProRule" id="PRU01282"/>
    </source>
</evidence>
<dbReference type="RefSeq" id="WP_202246341.1">
    <property type="nucleotide sequence ID" value="NZ_JAESIY010000013.1"/>
</dbReference>
<dbReference type="InterPro" id="IPR036249">
    <property type="entry name" value="Thioredoxin-like_sf"/>
</dbReference>